<dbReference type="OrthoDB" id="5814172at2759"/>
<keyword evidence="2" id="KW-1185">Reference proteome</keyword>
<proteinExistence type="predicted"/>
<accession>A0A2G5V7D1</accession>
<dbReference type="PANTHER" id="PTHR22743">
    <property type="entry name" value="MEPRIN/TRAF-LIKE MATH FAMILY-C.ELEGANS"/>
    <property type="match status" value="1"/>
</dbReference>
<organism evidence="1 2">
    <name type="scientific">Caenorhabditis nigoni</name>
    <dbReference type="NCBI Taxonomy" id="1611254"/>
    <lineage>
        <taxon>Eukaryota</taxon>
        <taxon>Metazoa</taxon>
        <taxon>Ecdysozoa</taxon>
        <taxon>Nematoda</taxon>
        <taxon>Chromadorea</taxon>
        <taxon>Rhabditida</taxon>
        <taxon>Rhabditina</taxon>
        <taxon>Rhabditomorpha</taxon>
        <taxon>Rhabditoidea</taxon>
        <taxon>Rhabditidae</taxon>
        <taxon>Peloderinae</taxon>
        <taxon>Caenorhabditis</taxon>
    </lineage>
</organism>
<comment type="caution">
    <text evidence="1">The sequence shown here is derived from an EMBL/GenBank/DDBJ whole genome shotgun (WGS) entry which is preliminary data.</text>
</comment>
<dbReference type="EMBL" id="PDUG01000002">
    <property type="protein sequence ID" value="PIC47627.1"/>
    <property type="molecule type" value="Genomic_DNA"/>
</dbReference>
<reference evidence="2" key="1">
    <citation type="submission" date="2017-10" db="EMBL/GenBank/DDBJ databases">
        <title>Rapid genome shrinkage in a self-fertile nematode reveals novel sperm competition proteins.</title>
        <authorList>
            <person name="Yin D."/>
            <person name="Schwarz E.M."/>
            <person name="Thomas C.G."/>
            <person name="Felde R.L."/>
            <person name="Korf I.F."/>
            <person name="Cutter A.D."/>
            <person name="Schartner C.M."/>
            <person name="Ralston E.J."/>
            <person name="Meyer B.J."/>
            <person name="Haag E.S."/>
        </authorList>
    </citation>
    <scope>NUCLEOTIDE SEQUENCE [LARGE SCALE GENOMIC DNA]</scope>
    <source>
        <strain evidence="2">JU1422</strain>
    </source>
</reference>
<dbReference type="AlphaFoldDB" id="A0A2G5V7D1"/>
<evidence type="ECO:0000313" key="2">
    <source>
        <dbReference type="Proteomes" id="UP000230233"/>
    </source>
</evidence>
<dbReference type="InterPro" id="IPR052664">
    <property type="entry name" value="BTB-MATH_domain_protein"/>
</dbReference>
<protein>
    <recommendedName>
        <fullName evidence="3">BTB domain-containing protein</fullName>
    </recommendedName>
</protein>
<evidence type="ECO:0000313" key="1">
    <source>
        <dbReference type="EMBL" id="PIC47627.1"/>
    </source>
</evidence>
<dbReference type="PANTHER" id="PTHR22743:SF165">
    <property type="entry name" value="BTB AND MATH DOMAIN CONTAINING-RELATED"/>
    <property type="match status" value="1"/>
</dbReference>
<name>A0A2G5V7D1_9PELO</name>
<sequence>MYATPMVVRKCEEYLLEKSRKASKKLFELALRYNLNCLKEKCMSGMETLADFQSILPEDIQTCSPSVIAELLEKSRH</sequence>
<gene>
    <name evidence="1" type="primary">Cnig_chr_II.g6916</name>
    <name evidence="1" type="ORF">B9Z55_006916</name>
</gene>
<dbReference type="Proteomes" id="UP000230233">
    <property type="component" value="Chromosome II"/>
</dbReference>
<evidence type="ECO:0008006" key="3">
    <source>
        <dbReference type="Google" id="ProtNLM"/>
    </source>
</evidence>